<dbReference type="PANTHER" id="PTHR11999:SF70">
    <property type="entry name" value="MIP05841P"/>
    <property type="match status" value="1"/>
</dbReference>
<organism evidence="4 5">
    <name type="scientific">Armadillidium nasatum</name>
    <dbReference type="NCBI Taxonomy" id="96803"/>
    <lineage>
        <taxon>Eukaryota</taxon>
        <taxon>Metazoa</taxon>
        <taxon>Ecdysozoa</taxon>
        <taxon>Arthropoda</taxon>
        <taxon>Crustacea</taxon>
        <taxon>Multicrustacea</taxon>
        <taxon>Malacostraca</taxon>
        <taxon>Eumalacostraca</taxon>
        <taxon>Peracarida</taxon>
        <taxon>Isopoda</taxon>
        <taxon>Oniscidea</taxon>
        <taxon>Crinocheta</taxon>
        <taxon>Armadillidiidae</taxon>
        <taxon>Armadillidium</taxon>
    </lineage>
</organism>
<dbReference type="GO" id="GO:0005737">
    <property type="term" value="C:cytoplasm"/>
    <property type="evidence" value="ECO:0007669"/>
    <property type="project" value="TreeGrafter"/>
</dbReference>
<name>A0A5N5SM98_9CRUS</name>
<gene>
    <name evidence="4" type="primary">Ddc_0</name>
    <name evidence="4" type="ORF">Anas_14154</name>
</gene>
<evidence type="ECO:0000313" key="4">
    <source>
        <dbReference type="EMBL" id="KAB7495126.1"/>
    </source>
</evidence>
<dbReference type="OrthoDB" id="639767at2759"/>
<dbReference type="EMBL" id="SEYY01023034">
    <property type="protein sequence ID" value="KAB7495126.1"/>
    <property type="molecule type" value="Genomic_DNA"/>
</dbReference>
<comment type="caution">
    <text evidence="4">The sequence shown here is derived from an EMBL/GenBank/DDBJ whole genome shotgun (WGS) entry which is preliminary data.</text>
</comment>
<dbReference type="InterPro" id="IPR002129">
    <property type="entry name" value="PyrdxlP-dep_de-COase"/>
</dbReference>
<dbReference type="PANTHER" id="PTHR11999">
    <property type="entry name" value="GROUP II PYRIDOXAL-5-PHOSPHATE DECARBOXYLASE"/>
    <property type="match status" value="1"/>
</dbReference>
<keyword evidence="2" id="KW-0210">Decarboxylase</keyword>
<dbReference type="Proteomes" id="UP000326759">
    <property type="component" value="Unassembled WGS sequence"/>
</dbReference>
<dbReference type="FunFam" id="1.20.1340.10:FF:000001">
    <property type="entry name" value="Histidine decarboxylase"/>
    <property type="match status" value="1"/>
</dbReference>
<comment type="cofactor">
    <cofactor evidence="1">
        <name>pyridoxal 5'-phosphate</name>
        <dbReference type="ChEBI" id="CHEBI:597326"/>
    </cofactor>
</comment>
<evidence type="ECO:0000256" key="3">
    <source>
        <dbReference type="ARBA" id="ARBA00022898"/>
    </source>
</evidence>
<dbReference type="AlphaFoldDB" id="A0A5N5SM98"/>
<dbReference type="Pfam" id="PF00282">
    <property type="entry name" value="Pyridoxal_deC"/>
    <property type="match status" value="1"/>
</dbReference>
<dbReference type="GO" id="GO:0019752">
    <property type="term" value="P:carboxylic acid metabolic process"/>
    <property type="evidence" value="ECO:0007669"/>
    <property type="project" value="InterPro"/>
</dbReference>
<evidence type="ECO:0000313" key="5">
    <source>
        <dbReference type="Proteomes" id="UP000326759"/>
    </source>
</evidence>
<sequence>MDGEQFKKASAELSEYIVNYLNNIRERRVLSNVEPGYLRSLLPEQLPDKPEKFSDILKDVEKFIMPGVTHWSSPRFHAFYPTGNSYPTIL</sequence>
<keyword evidence="3" id="KW-0663">Pyridoxal phosphate</keyword>
<dbReference type="InterPro" id="IPR015424">
    <property type="entry name" value="PyrdxlP-dep_Trfase"/>
</dbReference>
<dbReference type="GO" id="GO:0030170">
    <property type="term" value="F:pyridoxal phosphate binding"/>
    <property type="evidence" value="ECO:0007669"/>
    <property type="project" value="InterPro"/>
</dbReference>
<dbReference type="PRINTS" id="PR00800">
    <property type="entry name" value="YHDCRBOXLASE"/>
</dbReference>
<keyword evidence="2" id="KW-0456">Lyase</keyword>
<dbReference type="GO" id="GO:0016831">
    <property type="term" value="F:carboxy-lyase activity"/>
    <property type="evidence" value="ECO:0007669"/>
    <property type="project" value="UniProtKB-KW"/>
</dbReference>
<dbReference type="GO" id="GO:0006520">
    <property type="term" value="P:amino acid metabolic process"/>
    <property type="evidence" value="ECO:0007669"/>
    <property type="project" value="InterPro"/>
</dbReference>
<protein>
    <submittedName>
        <fullName evidence="4">Aromatic-L-amino-acid decarboxylase</fullName>
    </submittedName>
</protein>
<feature type="non-terminal residue" evidence="4">
    <location>
        <position position="90"/>
    </location>
</feature>
<evidence type="ECO:0000256" key="1">
    <source>
        <dbReference type="ARBA" id="ARBA00001933"/>
    </source>
</evidence>
<reference evidence="4 5" key="1">
    <citation type="journal article" date="2019" name="PLoS Biol.">
        <title>Sex chromosomes control vertical transmission of feminizing Wolbachia symbionts in an isopod.</title>
        <authorList>
            <person name="Becking T."/>
            <person name="Chebbi M.A."/>
            <person name="Giraud I."/>
            <person name="Moumen B."/>
            <person name="Laverre T."/>
            <person name="Caubet Y."/>
            <person name="Peccoud J."/>
            <person name="Gilbert C."/>
            <person name="Cordaux R."/>
        </authorList>
    </citation>
    <scope>NUCLEOTIDE SEQUENCE [LARGE SCALE GENOMIC DNA]</scope>
    <source>
        <strain evidence="4">ANa2</strain>
        <tissue evidence="4">Whole body excluding digestive tract and cuticle</tissue>
    </source>
</reference>
<evidence type="ECO:0000256" key="2">
    <source>
        <dbReference type="ARBA" id="ARBA00022793"/>
    </source>
</evidence>
<dbReference type="Gene3D" id="1.20.1340.10">
    <property type="entry name" value="dopa decarboxylase, N-terminal domain"/>
    <property type="match status" value="1"/>
</dbReference>
<keyword evidence="5" id="KW-1185">Reference proteome</keyword>
<accession>A0A5N5SM98</accession>
<proteinExistence type="predicted"/>
<dbReference type="SUPFAM" id="SSF53383">
    <property type="entry name" value="PLP-dependent transferases"/>
    <property type="match status" value="1"/>
</dbReference>
<dbReference type="InterPro" id="IPR010977">
    <property type="entry name" value="Aromatic_deC"/>
</dbReference>